<feature type="region of interest" description="Disordered" evidence="1">
    <location>
        <begin position="53"/>
        <end position="91"/>
    </location>
</feature>
<evidence type="ECO:0000256" key="2">
    <source>
        <dbReference type="SAM" id="Phobius"/>
    </source>
</evidence>
<protein>
    <submittedName>
        <fullName evidence="3">Uncharacterized protein</fullName>
    </submittedName>
</protein>
<sequence>MYRRLPVFAYIILALIAIGILSRFVSDPAGMIIPVAVFGIVFFLYKFPPSRWRRQQKPTPRYAKAKEKRKQVPFKVINGNKPDDDDMPKYH</sequence>
<feature type="transmembrane region" description="Helical" evidence="2">
    <location>
        <begin position="7"/>
        <end position="25"/>
    </location>
</feature>
<keyword evidence="2" id="KW-0472">Membrane</keyword>
<comment type="caution">
    <text evidence="3">The sequence shown here is derived from an EMBL/GenBank/DDBJ whole genome shotgun (WGS) entry which is preliminary data.</text>
</comment>
<evidence type="ECO:0000256" key="1">
    <source>
        <dbReference type="SAM" id="MobiDB-lite"/>
    </source>
</evidence>
<evidence type="ECO:0000313" key="4">
    <source>
        <dbReference type="Proteomes" id="UP000293142"/>
    </source>
</evidence>
<keyword evidence="2" id="KW-1133">Transmembrane helix</keyword>
<dbReference type="AlphaFoldDB" id="A0A4Q9DVC0"/>
<gene>
    <name evidence="3" type="ORF">EYB31_09985</name>
</gene>
<organism evidence="3 4">
    <name type="scientific">Paenibacillus thalictri</name>
    <dbReference type="NCBI Taxonomy" id="2527873"/>
    <lineage>
        <taxon>Bacteria</taxon>
        <taxon>Bacillati</taxon>
        <taxon>Bacillota</taxon>
        <taxon>Bacilli</taxon>
        <taxon>Bacillales</taxon>
        <taxon>Paenibacillaceae</taxon>
        <taxon>Paenibacillus</taxon>
    </lineage>
</organism>
<dbReference type="OrthoDB" id="2660621at2"/>
<feature type="transmembrane region" description="Helical" evidence="2">
    <location>
        <begin position="31"/>
        <end position="47"/>
    </location>
</feature>
<name>A0A4Q9DVC0_9BACL</name>
<dbReference type="Proteomes" id="UP000293142">
    <property type="component" value="Unassembled WGS sequence"/>
</dbReference>
<proteinExistence type="predicted"/>
<reference evidence="3 4" key="1">
    <citation type="submission" date="2019-02" db="EMBL/GenBank/DDBJ databases">
        <title>Paenibacillus sp. nov., isolated from surface-sterilized tissue of Thalictrum simplex L.</title>
        <authorList>
            <person name="Tuo L."/>
        </authorList>
    </citation>
    <scope>NUCLEOTIDE SEQUENCE [LARGE SCALE GENOMIC DNA]</scope>
    <source>
        <strain evidence="3 4">N2SHLJ1</strain>
    </source>
</reference>
<keyword evidence="2" id="KW-0812">Transmembrane</keyword>
<evidence type="ECO:0000313" key="3">
    <source>
        <dbReference type="EMBL" id="TBL79910.1"/>
    </source>
</evidence>
<dbReference type="RefSeq" id="WP_131013156.1">
    <property type="nucleotide sequence ID" value="NZ_SIRE01000006.1"/>
</dbReference>
<dbReference type="EMBL" id="SIRE01000006">
    <property type="protein sequence ID" value="TBL79910.1"/>
    <property type="molecule type" value="Genomic_DNA"/>
</dbReference>
<accession>A0A4Q9DVC0</accession>
<keyword evidence="4" id="KW-1185">Reference proteome</keyword>